<comment type="subcellular location">
    <subcellularLocation>
        <location evidence="1">Membrane</location>
        <topology evidence="1">Multi-pass membrane protein</topology>
    </subcellularLocation>
</comment>
<feature type="transmembrane region" description="Helical" evidence="5">
    <location>
        <begin position="33"/>
        <end position="57"/>
    </location>
</feature>
<name>A0A6J6J342_9ZZZZ</name>
<reference evidence="7" key="1">
    <citation type="submission" date="2020-05" db="EMBL/GenBank/DDBJ databases">
        <authorList>
            <person name="Chiriac C."/>
            <person name="Salcher M."/>
            <person name="Ghai R."/>
            <person name="Kavagutti S V."/>
        </authorList>
    </citation>
    <scope>NUCLEOTIDE SEQUENCE</scope>
</reference>
<dbReference type="InterPro" id="IPR037185">
    <property type="entry name" value="EmrE-like"/>
</dbReference>
<dbReference type="GO" id="GO:0016020">
    <property type="term" value="C:membrane"/>
    <property type="evidence" value="ECO:0007669"/>
    <property type="project" value="UniProtKB-SubCell"/>
</dbReference>
<dbReference type="Pfam" id="PF00892">
    <property type="entry name" value="EamA"/>
    <property type="match status" value="2"/>
</dbReference>
<evidence type="ECO:0000256" key="5">
    <source>
        <dbReference type="SAM" id="Phobius"/>
    </source>
</evidence>
<proteinExistence type="predicted"/>
<feature type="transmembrane region" description="Helical" evidence="5">
    <location>
        <begin position="244"/>
        <end position="268"/>
    </location>
</feature>
<feature type="domain" description="EamA" evidence="6">
    <location>
        <begin position="9"/>
        <end position="142"/>
    </location>
</feature>
<evidence type="ECO:0000259" key="6">
    <source>
        <dbReference type="Pfam" id="PF00892"/>
    </source>
</evidence>
<feature type="transmembrane region" description="Helical" evidence="5">
    <location>
        <begin position="216"/>
        <end position="237"/>
    </location>
</feature>
<feature type="transmembrane region" description="Helical" evidence="5">
    <location>
        <begin position="127"/>
        <end position="148"/>
    </location>
</feature>
<evidence type="ECO:0000256" key="4">
    <source>
        <dbReference type="ARBA" id="ARBA00023136"/>
    </source>
</evidence>
<dbReference type="PANTHER" id="PTHR32322:SF9">
    <property type="entry name" value="AMINO-ACID METABOLITE EFFLUX PUMP-RELATED"/>
    <property type="match status" value="1"/>
</dbReference>
<dbReference type="EMBL" id="CAEZVU010000023">
    <property type="protein sequence ID" value="CAB4631024.1"/>
    <property type="molecule type" value="Genomic_DNA"/>
</dbReference>
<dbReference type="InterPro" id="IPR050638">
    <property type="entry name" value="AA-Vitamin_Transporters"/>
</dbReference>
<feature type="transmembrane region" description="Helical" evidence="5">
    <location>
        <begin position="7"/>
        <end position="27"/>
    </location>
</feature>
<feature type="domain" description="EamA" evidence="6">
    <location>
        <begin position="155"/>
        <end position="289"/>
    </location>
</feature>
<sequence>MKQNKTSAWLIWFSIAGLIWGASFLFIELALTFLTPIGVAFGRTFFGALAMVVAMLIFRSKLPTSFEAWKHLTIAGILMSSIPFVLFAYAQTQVTSALAAIINAVTPITTVIVLLVAFRTEKLKPHVVAGIVIGLLGVLVVLGAWQGFGENNPLAIVAMLTAVFLYGIGTPYVRKYVTPLKLATEVSVFGQIGTAALTLLPVYLLSGPLITAVPDIQSVGAIVTLGALGSGVAYLLYYKILDVVGSAIASSVTYITPVIAVILGVILLGEKLHWYEPVGGVIVILGAAISQGSVLTLFRKKTIA</sequence>
<keyword evidence="2 5" id="KW-0812">Transmembrane</keyword>
<feature type="transmembrane region" description="Helical" evidence="5">
    <location>
        <begin position="186"/>
        <end position="204"/>
    </location>
</feature>
<keyword evidence="3 5" id="KW-1133">Transmembrane helix</keyword>
<dbReference type="AlphaFoldDB" id="A0A6J6J342"/>
<feature type="transmembrane region" description="Helical" evidence="5">
    <location>
        <begin position="69"/>
        <end position="90"/>
    </location>
</feature>
<feature type="transmembrane region" description="Helical" evidence="5">
    <location>
        <begin position="274"/>
        <end position="298"/>
    </location>
</feature>
<dbReference type="SUPFAM" id="SSF103481">
    <property type="entry name" value="Multidrug resistance efflux transporter EmrE"/>
    <property type="match status" value="2"/>
</dbReference>
<dbReference type="PANTHER" id="PTHR32322">
    <property type="entry name" value="INNER MEMBRANE TRANSPORTER"/>
    <property type="match status" value="1"/>
</dbReference>
<protein>
    <submittedName>
        <fullName evidence="7">Unannotated protein</fullName>
    </submittedName>
</protein>
<evidence type="ECO:0000256" key="3">
    <source>
        <dbReference type="ARBA" id="ARBA00022989"/>
    </source>
</evidence>
<gene>
    <name evidence="7" type="ORF">UFOPK2132_00228</name>
</gene>
<accession>A0A6J6J342</accession>
<evidence type="ECO:0000313" key="7">
    <source>
        <dbReference type="EMBL" id="CAB4631024.1"/>
    </source>
</evidence>
<feature type="transmembrane region" description="Helical" evidence="5">
    <location>
        <begin position="154"/>
        <end position="174"/>
    </location>
</feature>
<organism evidence="7">
    <name type="scientific">freshwater metagenome</name>
    <dbReference type="NCBI Taxonomy" id="449393"/>
    <lineage>
        <taxon>unclassified sequences</taxon>
        <taxon>metagenomes</taxon>
        <taxon>ecological metagenomes</taxon>
    </lineage>
</organism>
<dbReference type="InterPro" id="IPR000620">
    <property type="entry name" value="EamA_dom"/>
</dbReference>
<evidence type="ECO:0000256" key="1">
    <source>
        <dbReference type="ARBA" id="ARBA00004141"/>
    </source>
</evidence>
<keyword evidence="4 5" id="KW-0472">Membrane</keyword>
<evidence type="ECO:0000256" key="2">
    <source>
        <dbReference type="ARBA" id="ARBA00022692"/>
    </source>
</evidence>
<feature type="transmembrane region" description="Helical" evidence="5">
    <location>
        <begin position="96"/>
        <end position="118"/>
    </location>
</feature>